<dbReference type="EMBL" id="CP064786">
    <property type="protein sequence ID" value="QSG02667.1"/>
    <property type="molecule type" value="Genomic_DNA"/>
</dbReference>
<keyword evidence="1" id="KW-0378">Hydrolase</keyword>
<dbReference type="Proteomes" id="UP000663586">
    <property type="component" value="Chromosome"/>
</dbReference>
<organism evidence="1 2">
    <name type="scientific">Natranaeroarchaeum sulfidigenes</name>
    <dbReference type="NCBI Taxonomy" id="2784880"/>
    <lineage>
        <taxon>Archaea</taxon>
        <taxon>Methanobacteriati</taxon>
        <taxon>Methanobacteriota</taxon>
        <taxon>Stenosarchaea group</taxon>
        <taxon>Halobacteria</taxon>
        <taxon>Halobacteriales</taxon>
        <taxon>Natronoarchaeaceae</taxon>
        <taxon>Natranaeroarchaeum</taxon>
    </lineage>
</organism>
<dbReference type="RefSeq" id="WP_238479810.1">
    <property type="nucleotide sequence ID" value="NZ_CP064786.1"/>
</dbReference>
<gene>
    <name evidence="1" type="ORF">AArcS_1454</name>
</gene>
<reference evidence="1" key="1">
    <citation type="submission" date="2020-11" db="EMBL/GenBank/DDBJ databases">
        <title>Carbohydrate-dependent, anaerobic sulfur respiration: A novel catabolism in halophilic archaea.</title>
        <authorList>
            <person name="Sorokin D.Y."/>
            <person name="Messina E."/>
            <person name="Smedile F."/>
            <person name="La Cono V."/>
            <person name="Hallsworth J.E."/>
            <person name="Yakimov M.M."/>
        </authorList>
    </citation>
    <scope>NUCLEOTIDE SEQUENCE</scope>
    <source>
        <strain evidence="1">AArc-S</strain>
    </source>
</reference>
<protein>
    <submittedName>
        <fullName evidence="1">Zn-dependent hydrolase of the beta-lactamase fold</fullName>
    </submittedName>
</protein>
<dbReference type="InterPro" id="IPR036866">
    <property type="entry name" value="RibonucZ/Hydroxyglut_hydro"/>
</dbReference>
<dbReference type="Pfam" id="PF13483">
    <property type="entry name" value="Lactamase_B_3"/>
    <property type="match status" value="1"/>
</dbReference>
<dbReference type="GO" id="GO:0016787">
    <property type="term" value="F:hydrolase activity"/>
    <property type="evidence" value="ECO:0007669"/>
    <property type="project" value="UniProtKB-KW"/>
</dbReference>
<dbReference type="PANTHER" id="PTHR43546:SF8">
    <property type="entry name" value="METALLO-BETA-LACTAMASE DOMAIN-CONTAINING PROTEIN"/>
    <property type="match status" value="1"/>
</dbReference>
<keyword evidence="2" id="KW-1185">Reference proteome</keyword>
<dbReference type="SUPFAM" id="SSF56281">
    <property type="entry name" value="Metallo-hydrolase/oxidoreductase"/>
    <property type="match status" value="1"/>
</dbReference>
<evidence type="ECO:0000313" key="2">
    <source>
        <dbReference type="Proteomes" id="UP000663586"/>
    </source>
</evidence>
<sequence>MTVTYRDLTIDWLGYATVRLEHEGTVVYLDPGRYGVLTGEWTPDGRDIGHPPAQDYDAQDGNLVCITHDHHYDSDGVRRVASEDATVVAYDAVYAPGIDRDVERLEDLPYDLMRVDEETDELVEDVIVRTIPAYNEPDGPNVDASGEPMHPEGIGVGYHLTLGNTTVFWPGDSDVLAGHEQLDVDVFLPSISKNYTMDRHDAADLAEALDPDLTLPIHYNTFEQLESDSEAFAVDVARRGVPVALDES</sequence>
<dbReference type="PANTHER" id="PTHR43546">
    <property type="entry name" value="UPF0173 METAL-DEPENDENT HYDROLASE MJ1163-RELATED"/>
    <property type="match status" value="1"/>
</dbReference>
<name>A0A897MQ38_9EURY</name>
<dbReference type="AlphaFoldDB" id="A0A897MQ38"/>
<proteinExistence type="predicted"/>
<evidence type="ECO:0000313" key="1">
    <source>
        <dbReference type="EMBL" id="QSG02667.1"/>
    </source>
</evidence>
<dbReference type="InterPro" id="IPR050114">
    <property type="entry name" value="UPF0173_UPF0282_UlaG_hydrolase"/>
</dbReference>
<dbReference type="KEGG" id="hara:AArcS_1454"/>
<accession>A0A897MQ38</accession>
<dbReference type="GeneID" id="70684837"/>
<dbReference type="Gene3D" id="3.60.15.10">
    <property type="entry name" value="Ribonuclease Z/Hydroxyacylglutathione hydrolase-like"/>
    <property type="match status" value="1"/>
</dbReference>